<evidence type="ECO:0000313" key="2">
    <source>
        <dbReference type="EMBL" id="MED6165169.1"/>
    </source>
</evidence>
<comment type="caution">
    <text evidence="2">The sequence shown here is derived from an EMBL/GenBank/DDBJ whole genome shotgun (WGS) entry which is preliminary data.</text>
</comment>
<evidence type="ECO:0000256" key="1">
    <source>
        <dbReference type="SAM" id="MobiDB-lite"/>
    </source>
</evidence>
<feature type="compositionally biased region" description="Low complexity" evidence="1">
    <location>
        <begin position="62"/>
        <end position="72"/>
    </location>
</feature>
<name>A0ABU6UVS8_9FABA</name>
<feature type="compositionally biased region" description="Acidic residues" evidence="1">
    <location>
        <begin position="73"/>
        <end position="82"/>
    </location>
</feature>
<organism evidence="2 3">
    <name type="scientific">Stylosanthes scabra</name>
    <dbReference type="NCBI Taxonomy" id="79078"/>
    <lineage>
        <taxon>Eukaryota</taxon>
        <taxon>Viridiplantae</taxon>
        <taxon>Streptophyta</taxon>
        <taxon>Embryophyta</taxon>
        <taxon>Tracheophyta</taxon>
        <taxon>Spermatophyta</taxon>
        <taxon>Magnoliopsida</taxon>
        <taxon>eudicotyledons</taxon>
        <taxon>Gunneridae</taxon>
        <taxon>Pentapetalae</taxon>
        <taxon>rosids</taxon>
        <taxon>fabids</taxon>
        <taxon>Fabales</taxon>
        <taxon>Fabaceae</taxon>
        <taxon>Papilionoideae</taxon>
        <taxon>50 kb inversion clade</taxon>
        <taxon>dalbergioids sensu lato</taxon>
        <taxon>Dalbergieae</taxon>
        <taxon>Pterocarpus clade</taxon>
        <taxon>Stylosanthes</taxon>
    </lineage>
</organism>
<proteinExistence type="predicted"/>
<keyword evidence="3" id="KW-1185">Reference proteome</keyword>
<feature type="region of interest" description="Disordered" evidence="1">
    <location>
        <begin position="61"/>
        <end position="127"/>
    </location>
</feature>
<gene>
    <name evidence="2" type="ORF">PIB30_097000</name>
</gene>
<sequence>MDGRNGVNFDAVNATPLPADIRIGVNSATLWWLVSFRENDLSPVLGIFKLGCISEEVPEYILGEGQEENQNLGEEELEEEGPSADHEMDPNQEPEEPEEDAEEDQEEDSEIEVEIEEPEFMEPDEDEYNEYFADYFRLAPPPSPDSHWITSSCR</sequence>
<dbReference type="Proteomes" id="UP001341840">
    <property type="component" value="Unassembled WGS sequence"/>
</dbReference>
<dbReference type="EMBL" id="JASCZI010123178">
    <property type="protein sequence ID" value="MED6165169.1"/>
    <property type="molecule type" value="Genomic_DNA"/>
</dbReference>
<evidence type="ECO:0000313" key="3">
    <source>
        <dbReference type="Proteomes" id="UP001341840"/>
    </source>
</evidence>
<reference evidence="2 3" key="1">
    <citation type="journal article" date="2023" name="Plants (Basel)">
        <title>Bridging the Gap: Combining Genomics and Transcriptomics Approaches to Understand Stylosanthes scabra, an Orphan Legume from the Brazilian Caatinga.</title>
        <authorList>
            <person name="Ferreira-Neto J.R.C."/>
            <person name="da Silva M.D."/>
            <person name="Binneck E."/>
            <person name="de Melo N.F."/>
            <person name="da Silva R.H."/>
            <person name="de Melo A.L.T.M."/>
            <person name="Pandolfi V."/>
            <person name="Bustamante F.O."/>
            <person name="Brasileiro-Vidal A.C."/>
            <person name="Benko-Iseppon A.M."/>
        </authorList>
    </citation>
    <scope>NUCLEOTIDE SEQUENCE [LARGE SCALE GENOMIC DNA]</scope>
    <source>
        <tissue evidence="2">Leaves</tissue>
    </source>
</reference>
<accession>A0ABU6UVS8</accession>
<feature type="compositionally biased region" description="Acidic residues" evidence="1">
    <location>
        <begin position="90"/>
        <end position="127"/>
    </location>
</feature>
<protein>
    <submittedName>
        <fullName evidence="2">Uncharacterized protein</fullName>
    </submittedName>
</protein>